<keyword evidence="4" id="KW-1185">Reference proteome</keyword>
<evidence type="ECO:0000313" key="4">
    <source>
        <dbReference type="Proteomes" id="UP000094165"/>
    </source>
</evidence>
<proteinExistence type="predicted"/>
<dbReference type="Pfam" id="PF13439">
    <property type="entry name" value="Glyco_transf_4"/>
    <property type="match status" value="1"/>
</dbReference>
<sequence>MKNKKNILFVHYGDNWIRGSEMCLIRLFKHLDRDLFVPHLWTNSQALHTHVSERDIFSQHSEFSLLAGWSRPRCDVNGWYHLVKQGLNLIRRNNIDLIHVNSGAPCQWMCLVAKLCNIPLITQLHSDYQLRDRMSLGLHLSPNIICVSKAISLNLINEGYPQNRISIIHNGIEADISKSAPLNVKTKLNLKESDFVLATVGSLIERKGVDRLISAVKLLEHHYPDLHLVVIGDGEQRDELAQQVGKLHLMKRIHFVGEQTNVANWLSGGVDAFISGARTEAFGLVLGEAALAGLPIIAPSTGGIPEFITHNDTGILYENCGVAPIVHAIETLLDDQPLQKKLGTNAFNYVSTQLTIERNTQAIQSLYLAKIAQSSVPKISLLDGLKPLKSIINHVPSTGGHHG</sequence>
<dbReference type="PANTHER" id="PTHR45947">
    <property type="entry name" value="SULFOQUINOVOSYL TRANSFERASE SQD2"/>
    <property type="match status" value="1"/>
</dbReference>
<reference evidence="3 4" key="1">
    <citation type="journal article" date="2012" name="Science">
        <title>Ecological populations of bacteria act as socially cohesive units of antibiotic production and resistance.</title>
        <authorList>
            <person name="Cordero O.X."/>
            <person name="Wildschutte H."/>
            <person name="Kirkup B."/>
            <person name="Proehl S."/>
            <person name="Ngo L."/>
            <person name="Hussain F."/>
            <person name="Le Roux F."/>
            <person name="Mincer T."/>
            <person name="Polz M.F."/>
        </authorList>
    </citation>
    <scope>NUCLEOTIDE SEQUENCE [LARGE SCALE GENOMIC DNA]</scope>
    <source>
        <strain evidence="3 4">FF-238</strain>
    </source>
</reference>
<dbReference type="InterPro" id="IPR050194">
    <property type="entry name" value="Glycosyltransferase_grp1"/>
</dbReference>
<dbReference type="Pfam" id="PF00534">
    <property type="entry name" value="Glycos_transf_1"/>
    <property type="match status" value="1"/>
</dbReference>
<dbReference type="InterPro" id="IPR028098">
    <property type="entry name" value="Glyco_trans_4-like_N"/>
</dbReference>
<comment type="caution">
    <text evidence="3">The sequence shown here is derived from an EMBL/GenBank/DDBJ whole genome shotgun (WGS) entry which is preliminary data.</text>
</comment>
<dbReference type="CDD" id="cd03801">
    <property type="entry name" value="GT4_PimA-like"/>
    <property type="match status" value="1"/>
</dbReference>
<feature type="domain" description="Glycosyltransferase subfamily 4-like N-terminal" evidence="2">
    <location>
        <begin position="19"/>
        <end position="175"/>
    </location>
</feature>
<dbReference type="GO" id="GO:0016757">
    <property type="term" value="F:glycosyltransferase activity"/>
    <property type="evidence" value="ECO:0007669"/>
    <property type="project" value="InterPro"/>
</dbReference>
<keyword evidence="3" id="KW-0808">Transferase</keyword>
<accession>A0A1E5CLG8</accession>
<gene>
    <name evidence="3" type="ORF">A130_09645</name>
</gene>
<dbReference type="RefSeq" id="WP_017051595.1">
    <property type="nucleotide sequence ID" value="NZ_AJYW02000313.1"/>
</dbReference>
<organism evidence="3 4">
    <name type="scientific">Vibrio genomosp. F6 str. FF-238</name>
    <dbReference type="NCBI Taxonomy" id="1191298"/>
    <lineage>
        <taxon>Bacteria</taxon>
        <taxon>Pseudomonadati</taxon>
        <taxon>Pseudomonadota</taxon>
        <taxon>Gammaproteobacteria</taxon>
        <taxon>Vibrionales</taxon>
        <taxon>Vibrionaceae</taxon>
        <taxon>Vibrio</taxon>
    </lineage>
</organism>
<dbReference type="Proteomes" id="UP000094165">
    <property type="component" value="Unassembled WGS sequence"/>
</dbReference>
<dbReference type="SUPFAM" id="SSF53756">
    <property type="entry name" value="UDP-Glycosyltransferase/glycogen phosphorylase"/>
    <property type="match status" value="1"/>
</dbReference>
<dbReference type="PANTHER" id="PTHR45947:SF3">
    <property type="entry name" value="SULFOQUINOVOSYL TRANSFERASE SQD2"/>
    <property type="match status" value="1"/>
</dbReference>
<name>A0A1E5CLG8_9VIBR</name>
<feature type="domain" description="Glycosyl transferase family 1" evidence="1">
    <location>
        <begin position="186"/>
        <end position="347"/>
    </location>
</feature>
<protein>
    <submittedName>
        <fullName evidence="3">Glycosyl transferase</fullName>
    </submittedName>
</protein>
<dbReference type="EMBL" id="AJYW02000313">
    <property type="protein sequence ID" value="OEE69537.1"/>
    <property type="molecule type" value="Genomic_DNA"/>
</dbReference>
<evidence type="ECO:0000259" key="1">
    <source>
        <dbReference type="Pfam" id="PF00534"/>
    </source>
</evidence>
<dbReference type="Gene3D" id="3.40.50.2000">
    <property type="entry name" value="Glycogen Phosphorylase B"/>
    <property type="match status" value="2"/>
</dbReference>
<evidence type="ECO:0000313" key="3">
    <source>
        <dbReference type="EMBL" id="OEE69537.1"/>
    </source>
</evidence>
<dbReference type="InterPro" id="IPR001296">
    <property type="entry name" value="Glyco_trans_1"/>
</dbReference>
<dbReference type="AlphaFoldDB" id="A0A1E5CLG8"/>
<evidence type="ECO:0000259" key="2">
    <source>
        <dbReference type="Pfam" id="PF13439"/>
    </source>
</evidence>